<proteinExistence type="predicted"/>
<evidence type="ECO:0000313" key="1">
    <source>
        <dbReference type="EMBL" id="KAK0636568.1"/>
    </source>
</evidence>
<accession>A0AA39XM44</accession>
<comment type="caution">
    <text evidence="1">The sequence shown here is derived from an EMBL/GenBank/DDBJ whole genome shotgun (WGS) entry which is preliminary data.</text>
</comment>
<dbReference type="EMBL" id="JAULSR010000001">
    <property type="protein sequence ID" value="KAK0636568.1"/>
    <property type="molecule type" value="Genomic_DNA"/>
</dbReference>
<sequence length="123" mass="12993">MQQLVAGVYGPASVLVSKPRVQGWTSSLNDSSLTFNDARAMGLPFSDGNGGEDDFFFESVTDGSSVTWPVTAEQKTGVIGFTSILRCSRGRGRCNGAEVSGEVCTPWAPSGTLRGEYTFIATS</sequence>
<reference evidence="1" key="1">
    <citation type="submission" date="2023-06" db="EMBL/GenBank/DDBJ databases">
        <title>Genome-scale phylogeny and comparative genomics of the fungal order Sordariales.</title>
        <authorList>
            <consortium name="Lawrence Berkeley National Laboratory"/>
            <person name="Hensen N."/>
            <person name="Bonometti L."/>
            <person name="Westerberg I."/>
            <person name="Brannstrom I.O."/>
            <person name="Guillou S."/>
            <person name="Cros-Aarteil S."/>
            <person name="Calhoun S."/>
            <person name="Haridas S."/>
            <person name="Kuo A."/>
            <person name="Mondo S."/>
            <person name="Pangilinan J."/>
            <person name="Riley R."/>
            <person name="LaButti K."/>
            <person name="Andreopoulos B."/>
            <person name="Lipzen A."/>
            <person name="Chen C."/>
            <person name="Yanf M."/>
            <person name="Daum C."/>
            <person name="Ng V."/>
            <person name="Clum A."/>
            <person name="Steindorff A."/>
            <person name="Ohm R."/>
            <person name="Martin F."/>
            <person name="Silar P."/>
            <person name="Natvig D."/>
            <person name="Lalanne C."/>
            <person name="Gautier V."/>
            <person name="Ament-velasquez S.L."/>
            <person name="Kruys A."/>
            <person name="Hutchinson M.I."/>
            <person name="Powell A.J."/>
            <person name="Barry K."/>
            <person name="Miller A.N."/>
            <person name="Grigoriev I.V."/>
            <person name="Debuchy R."/>
            <person name="Gladieux P."/>
            <person name="Thoren M.H."/>
            <person name="Johannesson H."/>
        </authorList>
    </citation>
    <scope>NUCLEOTIDE SEQUENCE</scope>
    <source>
        <strain evidence="1">SMH3391-2</strain>
    </source>
</reference>
<organism evidence="1 2">
    <name type="scientific">Bombardia bombarda</name>
    <dbReference type="NCBI Taxonomy" id="252184"/>
    <lineage>
        <taxon>Eukaryota</taxon>
        <taxon>Fungi</taxon>
        <taxon>Dikarya</taxon>
        <taxon>Ascomycota</taxon>
        <taxon>Pezizomycotina</taxon>
        <taxon>Sordariomycetes</taxon>
        <taxon>Sordariomycetidae</taxon>
        <taxon>Sordariales</taxon>
        <taxon>Lasiosphaeriaceae</taxon>
        <taxon>Bombardia</taxon>
    </lineage>
</organism>
<gene>
    <name evidence="1" type="ORF">B0T17DRAFT_613286</name>
</gene>
<name>A0AA39XM44_9PEZI</name>
<protein>
    <submittedName>
        <fullName evidence="1">Uncharacterized protein</fullName>
    </submittedName>
</protein>
<evidence type="ECO:0000313" key="2">
    <source>
        <dbReference type="Proteomes" id="UP001174934"/>
    </source>
</evidence>
<dbReference type="AlphaFoldDB" id="A0AA39XM44"/>
<dbReference type="Proteomes" id="UP001174934">
    <property type="component" value="Unassembled WGS sequence"/>
</dbReference>
<keyword evidence="2" id="KW-1185">Reference proteome</keyword>